<accession>A0ABR2LCP7</accession>
<organism evidence="1 2">
    <name type="scientific">Tritrichomonas musculus</name>
    <dbReference type="NCBI Taxonomy" id="1915356"/>
    <lineage>
        <taxon>Eukaryota</taxon>
        <taxon>Metamonada</taxon>
        <taxon>Parabasalia</taxon>
        <taxon>Tritrichomonadida</taxon>
        <taxon>Tritrichomonadidae</taxon>
        <taxon>Tritrichomonas</taxon>
    </lineage>
</organism>
<evidence type="ECO:0000313" key="1">
    <source>
        <dbReference type="EMBL" id="KAK8900320.1"/>
    </source>
</evidence>
<dbReference type="PROSITE" id="PS00019">
    <property type="entry name" value="ACTININ_1"/>
    <property type="match status" value="1"/>
</dbReference>
<reference evidence="1 2" key="1">
    <citation type="submission" date="2024-04" db="EMBL/GenBank/DDBJ databases">
        <title>Tritrichomonas musculus Genome.</title>
        <authorList>
            <person name="Alves-Ferreira E."/>
            <person name="Grigg M."/>
            <person name="Lorenzi H."/>
            <person name="Galac M."/>
        </authorList>
    </citation>
    <scope>NUCLEOTIDE SEQUENCE [LARGE SCALE GENOMIC DNA]</scope>
    <source>
        <strain evidence="1 2">EAF2021</strain>
    </source>
</reference>
<dbReference type="Proteomes" id="UP001470230">
    <property type="component" value="Unassembled WGS sequence"/>
</dbReference>
<comment type="caution">
    <text evidence="1">The sequence shown here is derived from an EMBL/GenBank/DDBJ whole genome shotgun (WGS) entry which is preliminary data.</text>
</comment>
<sequence>MSNTPQSRTPRSTTTPRTPSIQIKTFSLWCNNKRIDFEAEIFAKMSRKCAQLIREGQTQGIIGRRVRLETLEAFVAACQLKAFKVTATNAFELKSLSIEWGVQSLEKFVDNYIESKNLQEPTNIDHVGVLIDHLDHGIDDPNDIYTVANIVNDALQDERFERVPPEVIFKILVASDQKNIENNDNNLNEAEPDDHQILDQHLLIDFTLNMMKDPRYVASAVPLALLIDFRLLTKEQRDFIFHCKEMHEQNIGYFVAYSMSATRNKAERELAQSEAQLLTDLNSLREGLKQHQRSNVAKLKKEQDDSIGDIKEELQKRQEIIKDLQDKGTEFESTLDEDAANHEDRFNQMKELIDQIDAFTSQRNAVAKGKEVLIPDQVTTQLEPFKKELNTQLKSLALDGQQSCNELEEKLTSTIENEKKRLRSLSGRLDDAGDNADSINAELSDIKATLAAKIVHDRIRFDKYLRRSDNRFAAFIKTDTEDGIWDLEPEKVAQAEQFVIQIEEIVLDNCPIRGTGVGTANPAKTPTKSQDQQ</sequence>
<protein>
    <submittedName>
        <fullName evidence="1">Uncharacterized protein</fullName>
    </submittedName>
</protein>
<dbReference type="EMBL" id="JAPFFF010000001">
    <property type="protein sequence ID" value="KAK8900320.1"/>
    <property type="molecule type" value="Genomic_DNA"/>
</dbReference>
<gene>
    <name evidence="1" type="ORF">M9Y10_002643</name>
</gene>
<dbReference type="InterPro" id="IPR001589">
    <property type="entry name" value="Actinin_actin-bd_CS"/>
</dbReference>
<proteinExistence type="predicted"/>
<name>A0ABR2LCP7_9EUKA</name>
<keyword evidence="2" id="KW-1185">Reference proteome</keyword>
<evidence type="ECO:0000313" key="2">
    <source>
        <dbReference type="Proteomes" id="UP001470230"/>
    </source>
</evidence>